<gene>
    <name evidence="1" type="ORF">TH5_03615</name>
</gene>
<evidence type="ECO:0000313" key="2">
    <source>
        <dbReference type="Proteomes" id="UP000252419"/>
    </source>
</evidence>
<dbReference type="Proteomes" id="UP000252419">
    <property type="component" value="Unassembled WGS sequence"/>
</dbReference>
<name>A0A367UGQ6_9PROT</name>
<organism evidence="1 2">
    <name type="scientific">Thalassospira xianhensis MCCC 1A02616</name>
    <dbReference type="NCBI Taxonomy" id="1177929"/>
    <lineage>
        <taxon>Bacteria</taxon>
        <taxon>Pseudomonadati</taxon>
        <taxon>Pseudomonadota</taxon>
        <taxon>Alphaproteobacteria</taxon>
        <taxon>Rhodospirillales</taxon>
        <taxon>Thalassospiraceae</taxon>
        <taxon>Thalassospira</taxon>
    </lineage>
</organism>
<protein>
    <submittedName>
        <fullName evidence="1">Uncharacterized protein</fullName>
    </submittedName>
</protein>
<proteinExistence type="predicted"/>
<evidence type="ECO:0000313" key="1">
    <source>
        <dbReference type="EMBL" id="RCK07487.1"/>
    </source>
</evidence>
<reference evidence="1 2" key="1">
    <citation type="submission" date="2014-07" db="EMBL/GenBank/DDBJ databases">
        <title>Draft genome sequence of Thalassospira xianhensis P-4 (MCCC 1A02616).</title>
        <authorList>
            <person name="Lai Q."/>
            <person name="Shao Z."/>
        </authorList>
    </citation>
    <scope>NUCLEOTIDE SEQUENCE [LARGE SCALE GENOMIC DNA]</scope>
    <source>
        <strain evidence="1 2">MCCC 1A02616</strain>
    </source>
</reference>
<keyword evidence="2" id="KW-1185">Reference proteome</keyword>
<sequence length="60" mass="6865">MIGKLSSKLGKLGKLAECAGFFLSSEKWLREKCQLLCQSCRFLSSFETIRVNIYGTKIFR</sequence>
<accession>A0A367UGQ6</accession>
<comment type="caution">
    <text evidence="1">The sequence shown here is derived from an EMBL/GenBank/DDBJ whole genome shotgun (WGS) entry which is preliminary data.</text>
</comment>
<dbReference type="EMBL" id="JPWA01000002">
    <property type="protein sequence ID" value="RCK07487.1"/>
    <property type="molecule type" value="Genomic_DNA"/>
</dbReference>
<dbReference type="AlphaFoldDB" id="A0A367UGQ6"/>